<sequence length="357" mass="38986">MSAAKAIVAGITAIVIAALAVPQITRLQNDSPVDQGDRALLVFSSRGSDRDYSLRVRSFVDTDGSYRFVFYFTSPATTYGAEGNTQQISASVSLVTADGDVAMRCGESLDPVPRLGFDDLSSGTRHAIEVDANEGSGSATNYRAAGAVASSAPTPGDLSPDVVPLTQTSHQTYAVDMWLNDEETAFYSSRSQNSDGGAIWAEECAVDRTLLWKGTTSREPFEQRDATLFLPQINWTSLDEATDHHDTLTVSANIRRAEGATLQEAYPSPQTYSSYWYYEPATWWYGERRQPGGFLYTDQPVFLFANRDVERRDEVYLVWAGLALGVAASLIGVSVSATFDSLARGRIDRRRRAQPPG</sequence>
<keyword evidence="1" id="KW-0472">Membrane</keyword>
<dbReference type="Proteomes" id="UP000451354">
    <property type="component" value="Chromosome"/>
</dbReference>
<reference evidence="2 3" key="1">
    <citation type="journal article" date="2022" name="Int. J. Syst. Evol. Microbiol.">
        <title>Cellulosimicrobium protaetiae sp. nov., isolated from the gut of the larva of Protaetia brevitarsis seulensis.</title>
        <authorList>
            <person name="Le Han H."/>
            <person name="Nguyen T.T.H."/>
            <person name="Li Z."/>
            <person name="Shin N.R."/>
            <person name="Kim S.G."/>
        </authorList>
    </citation>
    <scope>NUCLEOTIDE SEQUENCE [LARGE SCALE GENOMIC DNA]</scope>
    <source>
        <strain evidence="2 3">BI34</strain>
    </source>
</reference>
<proteinExistence type="predicted"/>
<dbReference type="EMBL" id="CP052757">
    <property type="protein sequence ID" value="QJW35026.1"/>
    <property type="molecule type" value="Genomic_DNA"/>
</dbReference>
<keyword evidence="1" id="KW-1133">Transmembrane helix</keyword>
<keyword evidence="3" id="KW-1185">Reference proteome</keyword>
<evidence type="ECO:0000256" key="1">
    <source>
        <dbReference type="SAM" id="Phobius"/>
    </source>
</evidence>
<gene>
    <name evidence="2" type="ORF">FIC82_001200</name>
</gene>
<feature type="transmembrane region" description="Helical" evidence="1">
    <location>
        <begin position="316"/>
        <end position="342"/>
    </location>
</feature>
<accession>A0A6M5U959</accession>
<organism evidence="2 3">
    <name type="scientific">Cellulosimicrobium protaetiae</name>
    <dbReference type="NCBI Taxonomy" id="2587808"/>
    <lineage>
        <taxon>Bacteria</taxon>
        <taxon>Bacillati</taxon>
        <taxon>Actinomycetota</taxon>
        <taxon>Actinomycetes</taxon>
        <taxon>Micrococcales</taxon>
        <taxon>Promicromonosporaceae</taxon>
        <taxon>Cellulosimicrobium</taxon>
    </lineage>
</organism>
<evidence type="ECO:0000313" key="2">
    <source>
        <dbReference type="EMBL" id="QJW35026.1"/>
    </source>
</evidence>
<name>A0A6M5U959_9MICO</name>
<protein>
    <submittedName>
        <fullName evidence="2">Uncharacterized protein</fullName>
    </submittedName>
</protein>
<evidence type="ECO:0000313" key="3">
    <source>
        <dbReference type="Proteomes" id="UP000451354"/>
    </source>
</evidence>
<dbReference type="RefSeq" id="WP_154797248.1">
    <property type="nucleotide sequence ID" value="NZ_CP052757.1"/>
</dbReference>
<keyword evidence="1" id="KW-0812">Transmembrane</keyword>
<dbReference type="AlphaFoldDB" id="A0A6M5U959"/>
<dbReference type="KEGG" id="cprt:FIC82_001200"/>
<dbReference type="OrthoDB" id="5147843at2"/>